<sequence length="154" mass="15911">MSLLLMILAQVAAPATPPQRISILARQCPDPVGGEVVVCGKNDAPRLPLPDERREPGEIVHHKGQASLDNGAGRCAVAGCQVGVDLFGMATAAARLVGKVVDPNSCCDEPGQGTSPGLLLRDVAGAFRKKPDKSNRVAIDLDAPPPPLAGRLSP</sequence>
<dbReference type="EMBL" id="FOXP01000010">
    <property type="protein sequence ID" value="SFP89197.1"/>
    <property type="molecule type" value="Genomic_DNA"/>
</dbReference>
<accession>A0A1I5U2W0</accession>
<organism evidence="2 3">
    <name type="scientific">Sphingomonas rubra</name>
    <dbReference type="NCBI Taxonomy" id="634430"/>
    <lineage>
        <taxon>Bacteria</taxon>
        <taxon>Pseudomonadati</taxon>
        <taxon>Pseudomonadota</taxon>
        <taxon>Alphaproteobacteria</taxon>
        <taxon>Sphingomonadales</taxon>
        <taxon>Sphingomonadaceae</taxon>
        <taxon>Sphingomonas</taxon>
    </lineage>
</organism>
<protein>
    <submittedName>
        <fullName evidence="2">Uncharacterized protein</fullName>
    </submittedName>
</protein>
<evidence type="ECO:0000313" key="2">
    <source>
        <dbReference type="EMBL" id="SFP89197.1"/>
    </source>
</evidence>
<keyword evidence="3" id="KW-1185">Reference proteome</keyword>
<evidence type="ECO:0000256" key="1">
    <source>
        <dbReference type="SAM" id="MobiDB-lite"/>
    </source>
</evidence>
<reference evidence="3" key="1">
    <citation type="submission" date="2016-10" db="EMBL/GenBank/DDBJ databases">
        <authorList>
            <person name="Varghese N."/>
            <person name="Submissions S."/>
        </authorList>
    </citation>
    <scope>NUCLEOTIDE SEQUENCE [LARGE SCALE GENOMIC DNA]</scope>
    <source>
        <strain evidence="3">CGMCC 1.9113</strain>
    </source>
</reference>
<name>A0A1I5U2W0_9SPHN</name>
<dbReference type="Proteomes" id="UP000199586">
    <property type="component" value="Unassembled WGS sequence"/>
</dbReference>
<feature type="region of interest" description="Disordered" evidence="1">
    <location>
        <begin position="131"/>
        <end position="154"/>
    </location>
</feature>
<dbReference type="RefSeq" id="WP_143090187.1">
    <property type="nucleotide sequence ID" value="NZ_FOXP01000010.1"/>
</dbReference>
<evidence type="ECO:0000313" key="3">
    <source>
        <dbReference type="Proteomes" id="UP000199586"/>
    </source>
</evidence>
<proteinExistence type="predicted"/>
<gene>
    <name evidence="2" type="ORF">SAMN04488241_11031</name>
</gene>
<dbReference type="AlphaFoldDB" id="A0A1I5U2W0"/>
<dbReference type="OrthoDB" id="7581188at2"/>
<dbReference type="STRING" id="634430.SAMN04488241_11031"/>